<accession>A0A5M8FT46</accession>
<evidence type="ECO:0000313" key="4">
    <source>
        <dbReference type="Proteomes" id="UP000322981"/>
    </source>
</evidence>
<gene>
    <name evidence="3" type="ORF">F2Q65_03510</name>
</gene>
<dbReference type="AlphaFoldDB" id="A0A5M8FT46"/>
<dbReference type="SUPFAM" id="SSF53098">
    <property type="entry name" value="Ribonuclease H-like"/>
    <property type="match status" value="1"/>
</dbReference>
<dbReference type="EMBL" id="VWXX01000003">
    <property type="protein sequence ID" value="KAA6186968.1"/>
    <property type="molecule type" value="Genomic_DNA"/>
</dbReference>
<feature type="compositionally biased region" description="Low complexity" evidence="1">
    <location>
        <begin position="27"/>
        <end position="37"/>
    </location>
</feature>
<proteinExistence type="predicted"/>
<evidence type="ECO:0000313" key="3">
    <source>
        <dbReference type="EMBL" id="KAA6186968.1"/>
    </source>
</evidence>
<dbReference type="PANTHER" id="PTHR38462:SF1">
    <property type="entry name" value="YPRB RIBONUCLEASE H-LIKE DOMAIN-CONTAINING PROTEIN"/>
    <property type="match status" value="1"/>
</dbReference>
<keyword evidence="4" id="KW-1185">Reference proteome</keyword>
<organism evidence="3 4">
    <name type="scientific">Thiohalocapsa marina</name>
    <dbReference type="NCBI Taxonomy" id="424902"/>
    <lineage>
        <taxon>Bacteria</taxon>
        <taxon>Pseudomonadati</taxon>
        <taxon>Pseudomonadota</taxon>
        <taxon>Gammaproteobacteria</taxon>
        <taxon>Chromatiales</taxon>
        <taxon>Chromatiaceae</taxon>
        <taxon>Thiohalocapsa</taxon>
    </lineage>
</organism>
<feature type="domain" description="YprB ribonuclease H-like" evidence="2">
    <location>
        <begin position="139"/>
        <end position="311"/>
    </location>
</feature>
<dbReference type="Pfam" id="PF13482">
    <property type="entry name" value="RNase_H_2"/>
    <property type="match status" value="1"/>
</dbReference>
<name>A0A5M8FT46_9GAMM</name>
<dbReference type="RefSeq" id="WP_150090467.1">
    <property type="nucleotide sequence ID" value="NZ_JBFUOH010000127.1"/>
</dbReference>
<dbReference type="Proteomes" id="UP000322981">
    <property type="component" value="Unassembled WGS sequence"/>
</dbReference>
<dbReference type="InterPro" id="IPR038720">
    <property type="entry name" value="YprB_RNase_H-like_dom"/>
</dbReference>
<dbReference type="OrthoDB" id="9790530at2"/>
<sequence>MASLSDRLRRLRSASPEPPAPEGPPGGAESEGSDAGARPSLAERLRCLDPVRRRTPSRQAPDESALADALGAEIVAPGVLRLQRRWPLVRRHGRCGLKDCAAAMPYLLAPAADSAQGSSTAPAATTAASLATTSPATWAFIDTETSGLAGGTGTWVFVCGIARLCGDALLLRQWLLTRLDAEASMLRLLAEELVQTSLLISYNGKGFDLPLLTTRFRLAAGPDTPVPALDAIAHLDLLYPVRRSFARCWPDCRLSSVEQRLLGFTRIDDMPGAEAPAAWLDWLRRGDGGRLGAVLRHNRLDLISLAALVPALVRVEQEPAAHGADVGAIARGRLQRGDAVGARILLQSAAPTLPSADLLLLATLYRRSGLWPQALSLWNRLAAADEPAALEALAKYYEHRQHDPRQAMVFARRLPAGPERTRRCDRLGKKVRHQVSLPLL</sequence>
<comment type="caution">
    <text evidence="3">The sequence shown here is derived from an EMBL/GenBank/DDBJ whole genome shotgun (WGS) entry which is preliminary data.</text>
</comment>
<evidence type="ECO:0000259" key="2">
    <source>
        <dbReference type="Pfam" id="PF13482"/>
    </source>
</evidence>
<protein>
    <recommendedName>
        <fullName evidence="2">YprB ribonuclease H-like domain-containing protein</fullName>
    </recommendedName>
</protein>
<dbReference type="InterPro" id="IPR012337">
    <property type="entry name" value="RNaseH-like_sf"/>
</dbReference>
<feature type="region of interest" description="Disordered" evidence="1">
    <location>
        <begin position="1"/>
        <end position="44"/>
    </location>
</feature>
<dbReference type="PANTHER" id="PTHR38462">
    <property type="entry name" value="EXONUCLEASE-LIKE PROTEIN"/>
    <property type="match status" value="1"/>
</dbReference>
<evidence type="ECO:0000256" key="1">
    <source>
        <dbReference type="SAM" id="MobiDB-lite"/>
    </source>
</evidence>
<reference evidence="3 4" key="1">
    <citation type="submission" date="2019-09" db="EMBL/GenBank/DDBJ databases">
        <title>Whole-genome sequence of the purple sulfur bacterium Thiohalocapsa marina DSM 19078.</title>
        <authorList>
            <person name="Kyndt J.A."/>
            <person name="Meyer T.E."/>
        </authorList>
    </citation>
    <scope>NUCLEOTIDE SEQUENCE [LARGE SCALE GENOMIC DNA]</scope>
    <source>
        <strain evidence="3 4">DSM 19078</strain>
    </source>
</reference>